<comment type="caution">
    <text evidence="2">The sequence shown here is derived from an EMBL/GenBank/DDBJ whole genome shotgun (WGS) entry which is preliminary data.</text>
</comment>
<name>A0AAD2HF41_9AGAR</name>
<feature type="compositionally biased region" description="Polar residues" evidence="1">
    <location>
        <begin position="42"/>
        <end position="63"/>
    </location>
</feature>
<keyword evidence="3" id="KW-1185">Reference proteome</keyword>
<proteinExistence type="predicted"/>
<feature type="region of interest" description="Disordered" evidence="1">
    <location>
        <begin position="1"/>
        <end position="63"/>
    </location>
</feature>
<feature type="compositionally biased region" description="Polar residues" evidence="1">
    <location>
        <begin position="1"/>
        <end position="22"/>
    </location>
</feature>
<sequence>MFPQSTMNHGRSPQPSGDSTYGRTELHESPPLRPIFTPPPSTVNRPQRSSTTRHPQDSSTSMS</sequence>
<evidence type="ECO:0000256" key="1">
    <source>
        <dbReference type="SAM" id="MobiDB-lite"/>
    </source>
</evidence>
<protein>
    <submittedName>
        <fullName evidence="2">Uncharacterized protein</fullName>
    </submittedName>
</protein>
<evidence type="ECO:0000313" key="3">
    <source>
        <dbReference type="Proteomes" id="UP001295794"/>
    </source>
</evidence>
<feature type="compositionally biased region" description="Pro residues" evidence="1">
    <location>
        <begin position="31"/>
        <end position="41"/>
    </location>
</feature>
<organism evidence="2 3">
    <name type="scientific">Mycena citricolor</name>
    <dbReference type="NCBI Taxonomy" id="2018698"/>
    <lineage>
        <taxon>Eukaryota</taxon>
        <taxon>Fungi</taxon>
        <taxon>Dikarya</taxon>
        <taxon>Basidiomycota</taxon>
        <taxon>Agaricomycotina</taxon>
        <taxon>Agaricomycetes</taxon>
        <taxon>Agaricomycetidae</taxon>
        <taxon>Agaricales</taxon>
        <taxon>Marasmiineae</taxon>
        <taxon>Mycenaceae</taxon>
        <taxon>Mycena</taxon>
    </lineage>
</organism>
<dbReference type="EMBL" id="CAVNYO010000403">
    <property type="protein sequence ID" value="CAK5274507.1"/>
    <property type="molecule type" value="Genomic_DNA"/>
</dbReference>
<dbReference type="AlphaFoldDB" id="A0AAD2HF41"/>
<gene>
    <name evidence="2" type="ORF">MYCIT1_LOCUS21734</name>
</gene>
<dbReference type="Proteomes" id="UP001295794">
    <property type="component" value="Unassembled WGS sequence"/>
</dbReference>
<evidence type="ECO:0000313" key="2">
    <source>
        <dbReference type="EMBL" id="CAK5274507.1"/>
    </source>
</evidence>
<reference evidence="2" key="1">
    <citation type="submission" date="2023-11" db="EMBL/GenBank/DDBJ databases">
        <authorList>
            <person name="De Vega J J."/>
            <person name="De Vega J J."/>
        </authorList>
    </citation>
    <scope>NUCLEOTIDE SEQUENCE</scope>
</reference>
<accession>A0AAD2HF41</accession>